<dbReference type="OrthoDB" id="3836772at2759"/>
<reference evidence="3 4" key="1">
    <citation type="submission" date="2016-04" db="EMBL/GenBank/DDBJ databases">
        <title>Multiple horizontal gene transfer events from other fungi enriched the ability of the initially mycotrophic fungus Trichoderma (Ascomycota) to feed on dead plant biomass.</title>
        <authorList>
            <person name="Atanasova L."/>
            <person name="Chenthamara K."/>
            <person name="Zhang J."/>
            <person name="Grujic M."/>
            <person name="Henrissat B."/>
            <person name="Kuo A."/>
            <person name="Aertz A."/>
            <person name="Salamov A."/>
            <person name="Lipzen A."/>
            <person name="Labutti K."/>
            <person name="Barry K."/>
            <person name="Miao Y."/>
            <person name="Rahimi M.J."/>
            <person name="Shen Q."/>
            <person name="Grigoriev I.V."/>
            <person name="Kubicek C.P."/>
            <person name="Druzhinina I.S."/>
        </authorList>
    </citation>
    <scope>NUCLEOTIDE SEQUENCE [LARGE SCALE GENOMIC DNA]</scope>
    <source>
        <strain evidence="3 4">NJAU 4742</strain>
    </source>
</reference>
<evidence type="ECO:0000313" key="4">
    <source>
        <dbReference type="Proteomes" id="UP000191004"/>
    </source>
</evidence>
<accession>A0A1T3CPD1</accession>
<dbReference type="AlphaFoldDB" id="A0A1T3CPD1"/>
<feature type="compositionally biased region" description="Basic and acidic residues" evidence="1">
    <location>
        <begin position="132"/>
        <end position="142"/>
    </location>
</feature>
<dbReference type="Proteomes" id="UP000191004">
    <property type="component" value="Unassembled WGS sequence"/>
</dbReference>
<feature type="region of interest" description="Disordered" evidence="1">
    <location>
        <begin position="212"/>
        <end position="236"/>
    </location>
</feature>
<evidence type="ECO:0000256" key="1">
    <source>
        <dbReference type="SAM" id="MobiDB-lite"/>
    </source>
</evidence>
<name>A0A1T3CPD1_9HYPO</name>
<organism evidence="3 4">
    <name type="scientific">Trichoderma guizhouense</name>
    <dbReference type="NCBI Taxonomy" id="1491466"/>
    <lineage>
        <taxon>Eukaryota</taxon>
        <taxon>Fungi</taxon>
        <taxon>Dikarya</taxon>
        <taxon>Ascomycota</taxon>
        <taxon>Pezizomycotina</taxon>
        <taxon>Sordariomycetes</taxon>
        <taxon>Hypocreomycetidae</taxon>
        <taxon>Hypocreales</taxon>
        <taxon>Hypocreaceae</taxon>
        <taxon>Trichoderma</taxon>
    </lineage>
</organism>
<sequence>MRSTIIITAFIASALADYTGSDGTPEECAVKCTTAHDACLVKPDANRAECASEYAACLGYNPYEGTFVNPTACSKTMTAMTAAPTQTKTPEDECKCYDEYNMCRSAPGANMSYCASQYAGCLGYNPFDGQHDQEEKDIEKKCSKPITPTPTPTPTPPPKPDCRHIKECGEERGKCQGKPDANQAECASEYAGCLGFNPFTTEGEQTIKKCDEEHDHKPPHNGTAPPVHPTSTLTPVISGGSGVRPLELFSLLAAGVAAFL</sequence>
<feature type="signal peptide" evidence="2">
    <location>
        <begin position="1"/>
        <end position="16"/>
    </location>
</feature>
<gene>
    <name evidence="3" type="ORF">A0O28_0085760</name>
</gene>
<feature type="region of interest" description="Disordered" evidence="1">
    <location>
        <begin position="132"/>
        <end position="163"/>
    </location>
</feature>
<comment type="caution">
    <text evidence="3">The sequence shown here is derived from an EMBL/GenBank/DDBJ whole genome shotgun (WGS) entry which is preliminary data.</text>
</comment>
<protein>
    <submittedName>
        <fullName evidence="3">SSCRP protein</fullName>
    </submittedName>
</protein>
<evidence type="ECO:0000313" key="3">
    <source>
        <dbReference type="EMBL" id="OPB42940.1"/>
    </source>
</evidence>
<feature type="compositionally biased region" description="Pro residues" evidence="1">
    <location>
        <begin position="147"/>
        <end position="159"/>
    </location>
</feature>
<feature type="chain" id="PRO_5012481908" evidence="2">
    <location>
        <begin position="17"/>
        <end position="260"/>
    </location>
</feature>
<keyword evidence="4" id="KW-1185">Reference proteome</keyword>
<dbReference type="EMBL" id="LVVK01000011">
    <property type="protein sequence ID" value="OPB42940.1"/>
    <property type="molecule type" value="Genomic_DNA"/>
</dbReference>
<evidence type="ECO:0000256" key="2">
    <source>
        <dbReference type="SAM" id="SignalP"/>
    </source>
</evidence>
<keyword evidence="2" id="KW-0732">Signal</keyword>
<proteinExistence type="predicted"/>